<dbReference type="OrthoDB" id="10006326at2759"/>
<evidence type="ECO:0000259" key="10">
    <source>
        <dbReference type="PROSITE" id="PS51225"/>
    </source>
</evidence>
<proteinExistence type="inferred from homology"/>
<evidence type="ECO:0000256" key="6">
    <source>
        <dbReference type="ARBA" id="ARBA00023180"/>
    </source>
</evidence>
<dbReference type="PROSITE" id="PS51225">
    <property type="entry name" value="MARVEL"/>
    <property type="match status" value="1"/>
</dbReference>
<dbReference type="PANTHER" id="PTHR10306">
    <property type="entry name" value="SYNAPTOPHYSIN"/>
    <property type="match status" value="1"/>
</dbReference>
<sequence>MLLIMEVNGLVFAIAAFATVTNFSGDFSIKVTCPTNSSDVSLHVNYPFSLAHEQQSVSVCGAPKMAKFHVNVASDARFFVATGVLSMLWAMAALFIYLFMDDLYQNDKKTPLADFVGTLILATFWLAGSSAWANGLSMLKHGTSPDNYAKAFCHTNGYDEHTKCSGLTSVQYAPLTISVILGFLNFVLWGGNLWFLYKETPWFKNQEQANPDTAVA</sequence>
<keyword evidence="4 8" id="KW-1133">Transmembrane helix</keyword>
<dbReference type="Proteomes" id="UP000677054">
    <property type="component" value="Unassembled WGS sequence"/>
</dbReference>
<accession>A0A7R8X548</accession>
<evidence type="ECO:0000256" key="8">
    <source>
        <dbReference type="SAM" id="Phobius"/>
    </source>
</evidence>
<dbReference type="AlphaFoldDB" id="A0A7R8X548"/>
<dbReference type="PANTHER" id="PTHR10306:SF17">
    <property type="entry name" value="MARVEL DOMAIN-CONTAINING PROTEIN"/>
    <property type="match status" value="1"/>
</dbReference>
<keyword evidence="12" id="KW-1185">Reference proteome</keyword>
<evidence type="ECO:0000313" key="11">
    <source>
        <dbReference type="EMBL" id="CAD7244244.1"/>
    </source>
</evidence>
<feature type="signal peptide" evidence="9">
    <location>
        <begin position="1"/>
        <end position="18"/>
    </location>
</feature>
<dbReference type="PRINTS" id="PR00220">
    <property type="entry name" value="SYNAPTOPHYSN"/>
</dbReference>
<keyword evidence="3 7" id="KW-0812">Transmembrane</keyword>
<evidence type="ECO:0000256" key="3">
    <source>
        <dbReference type="ARBA" id="ARBA00022692"/>
    </source>
</evidence>
<keyword evidence="5 7" id="KW-0472">Membrane</keyword>
<feature type="transmembrane region" description="Helical" evidence="8">
    <location>
        <begin position="112"/>
        <end position="133"/>
    </location>
</feature>
<evidence type="ECO:0000313" key="12">
    <source>
        <dbReference type="Proteomes" id="UP000677054"/>
    </source>
</evidence>
<organism evidence="11">
    <name type="scientific">Darwinula stevensoni</name>
    <dbReference type="NCBI Taxonomy" id="69355"/>
    <lineage>
        <taxon>Eukaryota</taxon>
        <taxon>Metazoa</taxon>
        <taxon>Ecdysozoa</taxon>
        <taxon>Arthropoda</taxon>
        <taxon>Crustacea</taxon>
        <taxon>Oligostraca</taxon>
        <taxon>Ostracoda</taxon>
        <taxon>Podocopa</taxon>
        <taxon>Podocopida</taxon>
        <taxon>Darwinulocopina</taxon>
        <taxon>Darwinuloidea</taxon>
        <taxon>Darwinulidae</taxon>
        <taxon>Darwinula</taxon>
    </lineage>
</organism>
<evidence type="ECO:0000256" key="7">
    <source>
        <dbReference type="PROSITE-ProRule" id="PRU00581"/>
    </source>
</evidence>
<evidence type="ECO:0000256" key="2">
    <source>
        <dbReference type="ARBA" id="ARBA00006476"/>
    </source>
</evidence>
<reference evidence="11" key="1">
    <citation type="submission" date="2020-11" db="EMBL/GenBank/DDBJ databases">
        <authorList>
            <person name="Tran Van P."/>
        </authorList>
    </citation>
    <scope>NUCLEOTIDE SEQUENCE</scope>
</reference>
<keyword evidence="6" id="KW-0325">Glycoprotein</keyword>
<dbReference type="EMBL" id="LR900110">
    <property type="protein sequence ID" value="CAD7244244.1"/>
    <property type="molecule type" value="Genomic_DNA"/>
</dbReference>
<name>A0A7R8X548_9CRUS</name>
<evidence type="ECO:0000256" key="4">
    <source>
        <dbReference type="ARBA" id="ARBA00022989"/>
    </source>
</evidence>
<protein>
    <recommendedName>
        <fullName evidence="10">MARVEL domain-containing protein</fullName>
    </recommendedName>
</protein>
<feature type="chain" id="PRO_5036402422" description="MARVEL domain-containing protein" evidence="9">
    <location>
        <begin position="19"/>
        <end position="216"/>
    </location>
</feature>
<dbReference type="InterPro" id="IPR001285">
    <property type="entry name" value="Synaptophysin/porin"/>
</dbReference>
<comment type="similarity">
    <text evidence="2">Belongs to the synaptophysin/synaptobrevin family.</text>
</comment>
<dbReference type="InterPro" id="IPR008253">
    <property type="entry name" value="Marvel"/>
</dbReference>
<feature type="transmembrane region" description="Helical" evidence="8">
    <location>
        <begin position="78"/>
        <end position="100"/>
    </location>
</feature>
<dbReference type="GO" id="GO:0030672">
    <property type="term" value="C:synaptic vesicle membrane"/>
    <property type="evidence" value="ECO:0007669"/>
    <property type="project" value="TreeGrafter"/>
</dbReference>
<evidence type="ECO:0000256" key="1">
    <source>
        <dbReference type="ARBA" id="ARBA00004141"/>
    </source>
</evidence>
<keyword evidence="9" id="KW-0732">Signal</keyword>
<gene>
    <name evidence="11" type="ORF">DSTB1V02_LOCUS4144</name>
</gene>
<comment type="subcellular location">
    <subcellularLocation>
        <location evidence="1">Membrane</location>
        <topology evidence="1">Multi-pass membrane protein</topology>
    </subcellularLocation>
</comment>
<feature type="domain" description="MARVEL" evidence="10">
    <location>
        <begin position="1"/>
        <end position="201"/>
    </location>
</feature>
<evidence type="ECO:0000256" key="5">
    <source>
        <dbReference type="ARBA" id="ARBA00023136"/>
    </source>
</evidence>
<feature type="transmembrane region" description="Helical" evidence="8">
    <location>
        <begin position="175"/>
        <end position="197"/>
    </location>
</feature>
<dbReference type="EMBL" id="CAJPEV010000593">
    <property type="protein sequence ID" value="CAG0886762.1"/>
    <property type="molecule type" value="Genomic_DNA"/>
</dbReference>
<evidence type="ECO:0000256" key="9">
    <source>
        <dbReference type="SAM" id="SignalP"/>
    </source>
</evidence>
<dbReference type="Pfam" id="PF01284">
    <property type="entry name" value="MARVEL"/>
    <property type="match status" value="1"/>
</dbReference>